<feature type="domain" description="Myb-like" evidence="7">
    <location>
        <begin position="18"/>
        <end position="70"/>
    </location>
</feature>
<evidence type="ECO:0000256" key="4">
    <source>
        <dbReference type="ARBA" id="ARBA00023163"/>
    </source>
</evidence>
<dbReference type="InterPro" id="IPR009057">
    <property type="entry name" value="Homeodomain-like_sf"/>
</dbReference>
<dbReference type="AlphaFoldDB" id="A0A7I8J7K8"/>
<dbReference type="InterPro" id="IPR052245">
    <property type="entry name" value="Plant_Stress_Dev_TF"/>
</dbReference>
<dbReference type="Pfam" id="PF00249">
    <property type="entry name" value="Myb_DNA-binding"/>
    <property type="match status" value="1"/>
</dbReference>
<dbReference type="PROSITE" id="PS50090">
    <property type="entry name" value="MYB_LIKE"/>
    <property type="match status" value="1"/>
</dbReference>
<dbReference type="InterPro" id="IPR017884">
    <property type="entry name" value="SANT_dom"/>
</dbReference>
<dbReference type="CDD" id="cd00167">
    <property type="entry name" value="SANT"/>
    <property type="match status" value="1"/>
</dbReference>
<dbReference type="GO" id="GO:0009744">
    <property type="term" value="P:response to sucrose"/>
    <property type="evidence" value="ECO:0007669"/>
    <property type="project" value="UniProtKB-ARBA"/>
</dbReference>
<evidence type="ECO:0000256" key="6">
    <source>
        <dbReference type="SAM" id="MobiDB-lite"/>
    </source>
</evidence>
<sequence length="244" mass="26870">MARRCSHCSNNGHNSRTCPARAGRPWTEEEHRMFLMGLRRLGKGDWRGIARNFVVSRTPTQVASHAQKYFIRQSNSTRRKRRSSLFDMVPDLVQPKRSANATFISGTGHCATRACFMQPSGGSARDVQRSNLPPMIPGFFPAYVPIPLSLWPSSAVAAEKEQVMWEAHEILKPTPFLPKDPANVDQLVRMSDLSLGDASAGRTEPSALSLELLGSSPRQSAFHVNAAVKAPALSQNNDNVVHAL</sequence>
<dbReference type="GO" id="GO:0006355">
    <property type="term" value="P:regulation of DNA-templated transcription"/>
    <property type="evidence" value="ECO:0007669"/>
    <property type="project" value="UniProtKB-ARBA"/>
</dbReference>
<dbReference type="GO" id="GO:0009723">
    <property type="term" value="P:response to ethylene"/>
    <property type="evidence" value="ECO:0007669"/>
    <property type="project" value="TreeGrafter"/>
</dbReference>
<dbReference type="InterPro" id="IPR017930">
    <property type="entry name" value="Myb_dom"/>
</dbReference>
<protein>
    <submittedName>
        <fullName evidence="10">Uncharacterized protein</fullName>
    </submittedName>
</protein>
<evidence type="ECO:0000256" key="5">
    <source>
        <dbReference type="ARBA" id="ARBA00023242"/>
    </source>
</evidence>
<feature type="compositionally biased region" description="Polar residues" evidence="6">
    <location>
        <begin position="7"/>
        <end position="17"/>
    </location>
</feature>
<dbReference type="SMART" id="SM00717">
    <property type="entry name" value="SANT"/>
    <property type="match status" value="1"/>
</dbReference>
<dbReference type="PROSITE" id="PS51294">
    <property type="entry name" value="HTH_MYB"/>
    <property type="match status" value="1"/>
</dbReference>
<dbReference type="PROSITE" id="PS51293">
    <property type="entry name" value="SANT"/>
    <property type="match status" value="1"/>
</dbReference>
<dbReference type="InterPro" id="IPR006447">
    <property type="entry name" value="Myb_dom_plants"/>
</dbReference>
<dbReference type="PANTHER" id="PTHR44191">
    <property type="entry name" value="TRANSCRIPTION FACTOR KUA1"/>
    <property type="match status" value="1"/>
</dbReference>
<dbReference type="PANTHER" id="PTHR44191:SF4">
    <property type="entry name" value="OS01G0187900 PROTEIN"/>
    <property type="match status" value="1"/>
</dbReference>
<keyword evidence="5" id="KW-0539">Nucleus</keyword>
<evidence type="ECO:0000313" key="10">
    <source>
        <dbReference type="EMBL" id="CAA2626753.1"/>
    </source>
</evidence>
<feature type="domain" description="SANT" evidence="8">
    <location>
        <begin position="21"/>
        <end position="74"/>
    </location>
</feature>
<dbReference type="GO" id="GO:0009739">
    <property type="term" value="P:response to gibberellin"/>
    <property type="evidence" value="ECO:0007669"/>
    <property type="project" value="TreeGrafter"/>
</dbReference>
<evidence type="ECO:0000256" key="3">
    <source>
        <dbReference type="ARBA" id="ARBA00023125"/>
    </source>
</evidence>
<dbReference type="InterPro" id="IPR001005">
    <property type="entry name" value="SANT/Myb"/>
</dbReference>
<feature type="domain" description="HTH myb-type" evidence="9">
    <location>
        <begin position="19"/>
        <end position="74"/>
    </location>
</feature>
<dbReference type="Gene3D" id="1.10.10.60">
    <property type="entry name" value="Homeodomain-like"/>
    <property type="match status" value="1"/>
</dbReference>
<gene>
    <name evidence="10" type="ORF">SI7747_09012440</name>
</gene>
<dbReference type="FunFam" id="1.10.10.60:FF:000009">
    <property type="entry name" value="transcription factor MYB1R1"/>
    <property type="match status" value="1"/>
</dbReference>
<keyword evidence="3" id="KW-0238">DNA-binding</keyword>
<dbReference type="SUPFAM" id="SSF46689">
    <property type="entry name" value="Homeodomain-like"/>
    <property type="match status" value="1"/>
</dbReference>
<evidence type="ECO:0000259" key="9">
    <source>
        <dbReference type="PROSITE" id="PS51294"/>
    </source>
</evidence>
<dbReference type="EMBL" id="LR743596">
    <property type="protein sequence ID" value="CAA2626753.1"/>
    <property type="molecule type" value="Genomic_DNA"/>
</dbReference>
<keyword evidence="2" id="KW-0805">Transcription regulation</keyword>
<dbReference type="GO" id="GO:0003677">
    <property type="term" value="F:DNA binding"/>
    <property type="evidence" value="ECO:0007669"/>
    <property type="project" value="UniProtKB-KW"/>
</dbReference>
<evidence type="ECO:0000259" key="8">
    <source>
        <dbReference type="PROSITE" id="PS51293"/>
    </source>
</evidence>
<proteinExistence type="predicted"/>
<keyword evidence="11" id="KW-1185">Reference proteome</keyword>
<dbReference type="EMBL" id="CACRZD030000009">
    <property type="protein sequence ID" value="CAA6666051.1"/>
    <property type="molecule type" value="Genomic_DNA"/>
</dbReference>
<dbReference type="GO" id="GO:0005634">
    <property type="term" value="C:nucleus"/>
    <property type="evidence" value="ECO:0007669"/>
    <property type="project" value="UniProtKB-SubCell"/>
</dbReference>
<reference evidence="10 11" key="1">
    <citation type="submission" date="2019-12" db="EMBL/GenBank/DDBJ databases">
        <authorList>
            <person name="Scholz U."/>
            <person name="Mascher M."/>
            <person name="Fiebig A."/>
        </authorList>
    </citation>
    <scope>NUCLEOTIDE SEQUENCE</scope>
</reference>
<dbReference type="Proteomes" id="UP001189122">
    <property type="component" value="Unassembled WGS sequence"/>
</dbReference>
<organism evidence="10">
    <name type="scientific">Spirodela intermedia</name>
    <name type="common">Intermediate duckweed</name>
    <dbReference type="NCBI Taxonomy" id="51605"/>
    <lineage>
        <taxon>Eukaryota</taxon>
        <taxon>Viridiplantae</taxon>
        <taxon>Streptophyta</taxon>
        <taxon>Embryophyta</taxon>
        <taxon>Tracheophyta</taxon>
        <taxon>Spermatophyta</taxon>
        <taxon>Magnoliopsida</taxon>
        <taxon>Liliopsida</taxon>
        <taxon>Araceae</taxon>
        <taxon>Lemnoideae</taxon>
        <taxon>Spirodela</taxon>
    </lineage>
</organism>
<dbReference type="NCBIfam" id="TIGR01557">
    <property type="entry name" value="myb_SHAQKYF"/>
    <property type="match status" value="1"/>
</dbReference>
<evidence type="ECO:0000256" key="1">
    <source>
        <dbReference type="ARBA" id="ARBA00004123"/>
    </source>
</evidence>
<name>A0A7I8J7K8_SPIIN</name>
<accession>A0A7I8J7K8</accession>
<comment type="subcellular location">
    <subcellularLocation>
        <location evidence="1">Nucleus</location>
    </subcellularLocation>
</comment>
<evidence type="ECO:0000259" key="7">
    <source>
        <dbReference type="PROSITE" id="PS50090"/>
    </source>
</evidence>
<evidence type="ECO:0000256" key="2">
    <source>
        <dbReference type="ARBA" id="ARBA00023015"/>
    </source>
</evidence>
<keyword evidence="4" id="KW-0804">Transcription</keyword>
<feature type="region of interest" description="Disordered" evidence="6">
    <location>
        <begin position="1"/>
        <end position="22"/>
    </location>
</feature>
<evidence type="ECO:0000313" key="11">
    <source>
        <dbReference type="Proteomes" id="UP001189122"/>
    </source>
</evidence>